<proteinExistence type="predicted"/>
<reference evidence="1" key="1">
    <citation type="submission" date="2022-05" db="EMBL/GenBank/DDBJ databases">
        <title>Chromosome-level genome of Chaenocephalus aceratus.</title>
        <authorList>
            <person name="Park H."/>
        </authorList>
    </citation>
    <scope>NUCLEOTIDE SEQUENCE</scope>
    <source>
        <strain evidence="1">KU_202001</strain>
    </source>
</reference>
<evidence type="ECO:0000313" key="1">
    <source>
        <dbReference type="EMBL" id="KAI4803731.1"/>
    </source>
</evidence>
<sequence length="72" mass="8561">MPSINMKLEMVTIIACEVDIEVFTSDKIQERFEALFRIYDEQTTFQMFKSFRRVRINFSTPEAAARARIELH</sequence>
<dbReference type="EMBL" id="CM043799">
    <property type="protein sequence ID" value="KAI4803731.1"/>
    <property type="molecule type" value="Genomic_DNA"/>
</dbReference>
<organism evidence="1 2">
    <name type="scientific">Chaenocephalus aceratus</name>
    <name type="common">Blackfin icefish</name>
    <name type="synonym">Chaenichthys aceratus</name>
    <dbReference type="NCBI Taxonomy" id="36190"/>
    <lineage>
        <taxon>Eukaryota</taxon>
        <taxon>Metazoa</taxon>
        <taxon>Chordata</taxon>
        <taxon>Craniata</taxon>
        <taxon>Vertebrata</taxon>
        <taxon>Euteleostomi</taxon>
        <taxon>Actinopterygii</taxon>
        <taxon>Neopterygii</taxon>
        <taxon>Teleostei</taxon>
        <taxon>Neoteleostei</taxon>
        <taxon>Acanthomorphata</taxon>
        <taxon>Eupercaria</taxon>
        <taxon>Perciformes</taxon>
        <taxon>Notothenioidei</taxon>
        <taxon>Channichthyidae</taxon>
        <taxon>Chaenocephalus</taxon>
    </lineage>
</organism>
<evidence type="ECO:0000313" key="2">
    <source>
        <dbReference type="Proteomes" id="UP001057452"/>
    </source>
</evidence>
<gene>
    <name evidence="1" type="ORF">KUCAC02_025380</name>
</gene>
<feature type="non-terminal residue" evidence="1">
    <location>
        <position position="72"/>
    </location>
</feature>
<accession>A0ACB9VU90</accession>
<dbReference type="Proteomes" id="UP001057452">
    <property type="component" value="Chromosome 15"/>
</dbReference>
<protein>
    <submittedName>
        <fullName evidence="1">Uncharacterized protein</fullName>
    </submittedName>
</protein>
<name>A0ACB9VU90_CHAAC</name>
<keyword evidence="2" id="KW-1185">Reference proteome</keyword>
<comment type="caution">
    <text evidence="1">The sequence shown here is derived from an EMBL/GenBank/DDBJ whole genome shotgun (WGS) entry which is preliminary data.</text>
</comment>